<dbReference type="Gene3D" id="2.60.40.150">
    <property type="entry name" value="C2 domain"/>
    <property type="match status" value="1"/>
</dbReference>
<feature type="domain" description="Ras-GAP" evidence="10">
    <location>
        <begin position="628"/>
        <end position="822"/>
    </location>
</feature>
<dbReference type="EMBL" id="JAEAOA010001688">
    <property type="protein sequence ID" value="KAK3603094.1"/>
    <property type="molecule type" value="Genomic_DNA"/>
</dbReference>
<dbReference type="SUPFAM" id="SSF49562">
    <property type="entry name" value="C2 domain (Calcium/lipid-binding domain, CaLB)"/>
    <property type="match status" value="1"/>
</dbReference>
<reference evidence="11" key="3">
    <citation type="submission" date="2023-05" db="EMBL/GenBank/DDBJ databases">
        <authorList>
            <person name="Smith C.H."/>
        </authorList>
    </citation>
    <scope>NUCLEOTIDE SEQUENCE</scope>
    <source>
        <strain evidence="11">CHS0354</strain>
        <tissue evidence="11">Mantle</tissue>
    </source>
</reference>
<dbReference type="PROSITE" id="PS50003">
    <property type="entry name" value="PH_DOMAIN"/>
    <property type="match status" value="1"/>
</dbReference>
<proteinExistence type="predicted"/>
<dbReference type="SUPFAM" id="SSF50729">
    <property type="entry name" value="PH domain-like"/>
    <property type="match status" value="1"/>
</dbReference>
<evidence type="ECO:0000256" key="3">
    <source>
        <dbReference type="ARBA" id="ARBA00022999"/>
    </source>
</evidence>
<dbReference type="PANTHER" id="PTHR10194:SF146">
    <property type="entry name" value="RAS GTPASE-ACTIVATING PROTEIN 1"/>
    <property type="match status" value="1"/>
</dbReference>
<gene>
    <name evidence="11" type="ORF">CHS0354_027875</name>
</gene>
<feature type="domain" description="PH" evidence="8">
    <location>
        <begin position="356"/>
        <end position="458"/>
    </location>
</feature>
<evidence type="ECO:0008006" key="13">
    <source>
        <dbReference type="Google" id="ProtNLM"/>
    </source>
</evidence>
<dbReference type="InterPro" id="IPR039360">
    <property type="entry name" value="Ras_GTPase"/>
</dbReference>
<dbReference type="Gene3D" id="2.30.30.40">
    <property type="entry name" value="SH3 Domains"/>
    <property type="match status" value="1"/>
</dbReference>
<dbReference type="Proteomes" id="UP001195483">
    <property type="component" value="Unassembled WGS sequence"/>
</dbReference>
<dbReference type="InterPro" id="IPR023152">
    <property type="entry name" value="RasGAP_CS"/>
</dbReference>
<reference evidence="11" key="2">
    <citation type="journal article" date="2021" name="Genome Biol. Evol.">
        <title>Developing a high-quality reference genome for a parasitic bivalve with doubly uniparental inheritance (Bivalvia: Unionida).</title>
        <authorList>
            <person name="Smith C.H."/>
        </authorList>
    </citation>
    <scope>NUCLEOTIDE SEQUENCE</scope>
    <source>
        <strain evidence="11">CHS0354</strain>
        <tissue evidence="11">Mantle</tissue>
    </source>
</reference>
<dbReference type="InterPro" id="IPR035892">
    <property type="entry name" value="C2_domain_sf"/>
</dbReference>
<dbReference type="InterPro" id="IPR036028">
    <property type="entry name" value="SH3-like_dom_sf"/>
</dbReference>
<dbReference type="CDD" id="cd11788">
    <property type="entry name" value="SH3_RasGAP"/>
    <property type="match status" value="1"/>
</dbReference>
<accession>A0AAE0T4A0</accession>
<evidence type="ECO:0000259" key="7">
    <source>
        <dbReference type="PROSITE" id="PS50002"/>
    </source>
</evidence>
<dbReference type="InterPro" id="IPR000008">
    <property type="entry name" value="C2_dom"/>
</dbReference>
<comment type="caution">
    <text evidence="11">The sequence shown here is derived from an EMBL/GenBank/DDBJ whole genome shotgun (WGS) entry which is preliminary data.</text>
</comment>
<dbReference type="SMART" id="SM00233">
    <property type="entry name" value="PH"/>
    <property type="match status" value="1"/>
</dbReference>
<evidence type="ECO:0000259" key="9">
    <source>
        <dbReference type="PROSITE" id="PS50004"/>
    </source>
</evidence>
<evidence type="ECO:0000259" key="8">
    <source>
        <dbReference type="PROSITE" id="PS50003"/>
    </source>
</evidence>
<dbReference type="PRINTS" id="PR00401">
    <property type="entry name" value="SH2DOMAIN"/>
</dbReference>
<sequence length="921" mass="105596">MADNNSTSLFAAVGCNEDNGNVEPVEEDDCFSENAELVEETVYTHSLCAPPENQWYHGRLDRKTTEQRLRSSNQVGSYLVRESESKPGSYVLSYFGKTGINHFRITAMSGDFYIGGRQFDKLSDLIGYYTEVSYLLKGEQLQIPIPPPEPVDDRRKVVAVFPYRKMPDTDELSFEKGDVFVVNNEMGDGWLWVINQRTGEEGQVFEDLVEDLNENFDPVETLPYFHPNITKEDAVEKLRQAGPCSYLVRPSENNPGNYTLYFFCKNTIQRFKIEKQGRQLLMGGRYFDDLDAIIRRYRTEEIVEGYTLKTSVNRDVDVPDGKLKIPRLDHISSVEDIYASIRQSTGPSRLMGRSDKIEMTGYLHKKSQKTKKWKYLYFILNGTNRELCFFENEKRSKPKGLIDLNYSDLYPVHDSYFGRPNCFQLVTNALQHYQIYYLCADSDDLAAKWVNCLKQHCVNTQYARIQQRSSVLKELRSLNIEILEARNLSPKYFSHPYCVLTLNSVKVCRTQSVDMTNPYWSEVFTLDDIPGDVQSFTVKIYNQSKRSKDTEIAQVMIKLKDLGDGENMDKWHMLLPSAAIRGDIGSIRMRARYCHEVIMPQEEYTSLKEVVLNDFGHILHLSSVCGNDRVVLARALLNLFRHERQVRVLLKNMNDYEIAKEDEVSTLFRGSSLATTLMDQFMKMTATNFVKVAVKESVCRIMDSKLSCELNPQYVESQAELNNHRTHLLNFLCDVVEKIFHTTEECPSVLRFICCCLQKTVMAKWPEDENVRTRVVSGFIFLRLLCPAILNPKSFNLISETPSEQAGRTLKLVAKSLQNLANLVEFGGKEAYMSAVNSFITKNKSKMVQFLDELSCVKECEEVASDDVGDLSRDLATIHQICAAHLPDLKKKSESQQSLKKLIAVTDLLTSHKKRYMGDNT</sequence>
<dbReference type="PROSITE" id="PS50002">
    <property type="entry name" value="SH3"/>
    <property type="match status" value="1"/>
</dbReference>
<dbReference type="Pfam" id="PF00017">
    <property type="entry name" value="SH2"/>
    <property type="match status" value="2"/>
</dbReference>
<dbReference type="InterPro" id="IPR001849">
    <property type="entry name" value="PH_domain"/>
</dbReference>
<dbReference type="InterPro" id="IPR000980">
    <property type="entry name" value="SH2"/>
</dbReference>
<dbReference type="PROSITE" id="PS50018">
    <property type="entry name" value="RAS_GTPASE_ACTIV_2"/>
    <property type="match status" value="1"/>
</dbReference>
<dbReference type="PROSITE" id="PS50001">
    <property type="entry name" value="SH2"/>
    <property type="match status" value="2"/>
</dbReference>
<dbReference type="Gene3D" id="1.10.506.10">
    <property type="entry name" value="GTPase Activation - p120gap, domain 1"/>
    <property type="match status" value="2"/>
</dbReference>
<dbReference type="InterPro" id="IPR011993">
    <property type="entry name" value="PH-like_dom_sf"/>
</dbReference>
<dbReference type="SMART" id="SM00239">
    <property type="entry name" value="C2"/>
    <property type="match status" value="1"/>
</dbReference>
<dbReference type="GO" id="GO:0005096">
    <property type="term" value="F:GTPase activator activity"/>
    <property type="evidence" value="ECO:0007669"/>
    <property type="project" value="UniProtKB-KW"/>
</dbReference>
<dbReference type="SMART" id="SM00323">
    <property type="entry name" value="RasGAP"/>
    <property type="match status" value="1"/>
</dbReference>
<feature type="domain" description="SH3" evidence="7">
    <location>
        <begin position="152"/>
        <end position="214"/>
    </location>
</feature>
<keyword evidence="3 4" id="KW-0727">SH2 domain</keyword>
<dbReference type="Gene3D" id="2.30.29.30">
    <property type="entry name" value="Pleckstrin-homology domain (PH domain)/Phosphotyrosine-binding domain (PTB)"/>
    <property type="match status" value="1"/>
</dbReference>
<dbReference type="Pfam" id="PF00169">
    <property type="entry name" value="PH"/>
    <property type="match status" value="1"/>
</dbReference>
<evidence type="ECO:0000259" key="10">
    <source>
        <dbReference type="PROSITE" id="PS50018"/>
    </source>
</evidence>
<evidence type="ECO:0000256" key="2">
    <source>
        <dbReference type="ARBA" id="ARBA00022468"/>
    </source>
</evidence>
<keyword evidence="2" id="KW-0343">GTPase activation</keyword>
<dbReference type="InterPro" id="IPR001452">
    <property type="entry name" value="SH3_domain"/>
</dbReference>
<dbReference type="InterPro" id="IPR001936">
    <property type="entry name" value="RasGAP_dom"/>
</dbReference>
<dbReference type="PANTHER" id="PTHR10194">
    <property type="entry name" value="RAS GTPASE-ACTIVATING PROTEINS"/>
    <property type="match status" value="1"/>
</dbReference>
<evidence type="ECO:0000313" key="12">
    <source>
        <dbReference type="Proteomes" id="UP001195483"/>
    </source>
</evidence>
<dbReference type="InterPro" id="IPR035652">
    <property type="entry name" value="RasGAP_SH3"/>
</dbReference>
<dbReference type="SUPFAM" id="SSF48350">
    <property type="entry name" value="GTPase activation domain, GAP"/>
    <property type="match status" value="1"/>
</dbReference>
<dbReference type="SMART" id="SM00252">
    <property type="entry name" value="SH2"/>
    <property type="match status" value="2"/>
</dbReference>
<evidence type="ECO:0000256" key="5">
    <source>
        <dbReference type="PROSITE-ProRule" id="PRU00192"/>
    </source>
</evidence>
<name>A0AAE0T4A0_9BIVA</name>
<dbReference type="AlphaFoldDB" id="A0AAE0T4A0"/>
<dbReference type="SUPFAM" id="SSF50044">
    <property type="entry name" value="SH3-domain"/>
    <property type="match status" value="1"/>
</dbReference>
<feature type="domain" description="SH2" evidence="6">
    <location>
        <begin position="55"/>
        <end position="145"/>
    </location>
</feature>
<evidence type="ECO:0000256" key="4">
    <source>
        <dbReference type="PROSITE-ProRule" id="PRU00191"/>
    </source>
</evidence>
<keyword evidence="1 5" id="KW-0728">SH3 domain</keyword>
<feature type="domain" description="C2" evidence="9">
    <location>
        <begin position="461"/>
        <end position="572"/>
    </location>
</feature>
<evidence type="ECO:0000259" key="6">
    <source>
        <dbReference type="PROSITE" id="PS50001"/>
    </source>
</evidence>
<dbReference type="Pfam" id="PF00616">
    <property type="entry name" value="RasGAP"/>
    <property type="match status" value="1"/>
</dbReference>
<feature type="domain" description="SH2" evidence="6">
    <location>
        <begin position="224"/>
        <end position="312"/>
    </location>
</feature>
<reference evidence="11" key="1">
    <citation type="journal article" date="2021" name="Genome Biol. Evol.">
        <title>A High-Quality Reference Genome for a Parasitic Bivalve with Doubly Uniparental Inheritance (Bivalvia: Unionida).</title>
        <authorList>
            <person name="Smith C.H."/>
        </authorList>
    </citation>
    <scope>NUCLEOTIDE SEQUENCE</scope>
    <source>
        <strain evidence="11">CHS0354</strain>
    </source>
</reference>
<dbReference type="Gene3D" id="3.30.505.10">
    <property type="entry name" value="SH2 domain"/>
    <property type="match status" value="2"/>
</dbReference>
<keyword evidence="12" id="KW-1185">Reference proteome</keyword>
<dbReference type="SMART" id="SM00326">
    <property type="entry name" value="SH3"/>
    <property type="match status" value="1"/>
</dbReference>
<dbReference type="PROSITE" id="PS00509">
    <property type="entry name" value="RAS_GTPASE_ACTIV_1"/>
    <property type="match status" value="1"/>
</dbReference>
<protein>
    <recommendedName>
        <fullName evidence="13">Ras GTPase-activating protein 1</fullName>
    </recommendedName>
</protein>
<dbReference type="InterPro" id="IPR008936">
    <property type="entry name" value="Rho_GTPase_activation_prot"/>
</dbReference>
<dbReference type="SUPFAM" id="SSF55550">
    <property type="entry name" value="SH2 domain"/>
    <property type="match status" value="2"/>
</dbReference>
<dbReference type="Pfam" id="PF00168">
    <property type="entry name" value="C2"/>
    <property type="match status" value="1"/>
</dbReference>
<dbReference type="InterPro" id="IPR036860">
    <property type="entry name" value="SH2_dom_sf"/>
</dbReference>
<organism evidence="11 12">
    <name type="scientific">Potamilus streckersoni</name>
    <dbReference type="NCBI Taxonomy" id="2493646"/>
    <lineage>
        <taxon>Eukaryota</taxon>
        <taxon>Metazoa</taxon>
        <taxon>Spiralia</taxon>
        <taxon>Lophotrochozoa</taxon>
        <taxon>Mollusca</taxon>
        <taxon>Bivalvia</taxon>
        <taxon>Autobranchia</taxon>
        <taxon>Heteroconchia</taxon>
        <taxon>Palaeoheterodonta</taxon>
        <taxon>Unionida</taxon>
        <taxon>Unionoidea</taxon>
        <taxon>Unionidae</taxon>
        <taxon>Ambleminae</taxon>
        <taxon>Lampsilini</taxon>
        <taxon>Potamilus</taxon>
    </lineage>
</organism>
<evidence type="ECO:0000313" key="11">
    <source>
        <dbReference type="EMBL" id="KAK3603094.1"/>
    </source>
</evidence>
<evidence type="ECO:0000256" key="1">
    <source>
        <dbReference type="ARBA" id="ARBA00022443"/>
    </source>
</evidence>
<dbReference type="Pfam" id="PF00018">
    <property type="entry name" value="SH3_1"/>
    <property type="match status" value="1"/>
</dbReference>
<dbReference type="PROSITE" id="PS50004">
    <property type="entry name" value="C2"/>
    <property type="match status" value="1"/>
</dbReference>